<comment type="caution">
    <text evidence="1">The sequence shown here is derived from an EMBL/GenBank/DDBJ whole genome shotgun (WGS) entry which is preliminary data.</text>
</comment>
<reference evidence="1 2" key="1">
    <citation type="submission" date="2019-12" db="EMBL/GenBank/DDBJ databases">
        <authorList>
            <person name="Floudas D."/>
            <person name="Bentzer J."/>
            <person name="Ahren D."/>
            <person name="Johansson T."/>
            <person name="Persson P."/>
            <person name="Tunlid A."/>
        </authorList>
    </citation>
    <scope>NUCLEOTIDE SEQUENCE [LARGE SCALE GENOMIC DNA]</scope>
    <source>
        <strain evidence="1 2">CBS 102.39</strain>
    </source>
</reference>
<evidence type="ECO:0000313" key="1">
    <source>
        <dbReference type="EMBL" id="KAF4615071.1"/>
    </source>
</evidence>
<proteinExistence type="predicted"/>
<gene>
    <name evidence="1" type="ORF">D9613_003479</name>
</gene>
<keyword evidence="2" id="KW-1185">Reference proteome</keyword>
<evidence type="ECO:0000313" key="2">
    <source>
        <dbReference type="Proteomes" id="UP000521872"/>
    </source>
</evidence>
<dbReference type="Proteomes" id="UP000521872">
    <property type="component" value="Unassembled WGS sequence"/>
</dbReference>
<organism evidence="1 2">
    <name type="scientific">Agrocybe pediades</name>
    <dbReference type="NCBI Taxonomy" id="84607"/>
    <lineage>
        <taxon>Eukaryota</taxon>
        <taxon>Fungi</taxon>
        <taxon>Dikarya</taxon>
        <taxon>Basidiomycota</taxon>
        <taxon>Agaricomycotina</taxon>
        <taxon>Agaricomycetes</taxon>
        <taxon>Agaricomycetidae</taxon>
        <taxon>Agaricales</taxon>
        <taxon>Agaricineae</taxon>
        <taxon>Strophariaceae</taxon>
        <taxon>Agrocybe</taxon>
    </lineage>
</organism>
<dbReference type="AlphaFoldDB" id="A0A8H4VLD8"/>
<protein>
    <submittedName>
        <fullName evidence="1">Uncharacterized protein</fullName>
    </submittedName>
</protein>
<accession>A0A8H4VLD8</accession>
<sequence length="189" mass="21535">MSLYLTNPTDPTNTDFCTKTGQVVFKSICPSSPRPRTATLFHALPNLKPTPDEVLWAEKHFAAYADSEAHSHSYYSSTSSSSTSFPSSTTLENEIIEERRDPGRPSSFDSWHDHEFHWSDSSSARLQSPVLADLEHLRKAAVETESHTRFSEVASIEFHTILSSVIRYKGKEWKTSEFFKKEVRGWYGR</sequence>
<name>A0A8H4VLD8_9AGAR</name>
<dbReference type="EMBL" id="JAACJL010000044">
    <property type="protein sequence ID" value="KAF4615071.1"/>
    <property type="molecule type" value="Genomic_DNA"/>
</dbReference>